<comment type="cofactor">
    <cofactor evidence="1">
        <name>Mg(2+)</name>
        <dbReference type="ChEBI" id="CHEBI:18420"/>
    </cofactor>
</comment>
<dbReference type="SUPFAM" id="SSF55073">
    <property type="entry name" value="Nucleotide cyclase"/>
    <property type="match status" value="1"/>
</dbReference>
<keyword evidence="4" id="KW-0472">Membrane</keyword>
<dbReference type="NCBIfam" id="TIGR00254">
    <property type="entry name" value="GGDEF"/>
    <property type="match status" value="1"/>
</dbReference>
<gene>
    <name evidence="6" type="ORF">FHS30_000580</name>
</gene>
<dbReference type="InterPro" id="IPR043128">
    <property type="entry name" value="Rev_trsase/Diguanyl_cyclase"/>
</dbReference>
<dbReference type="RefSeq" id="WP_183908093.1">
    <property type="nucleotide sequence ID" value="NZ_JACHXZ010000001.1"/>
</dbReference>
<accession>A0A839UH91</accession>
<dbReference type="Gene3D" id="1.25.40.10">
    <property type="entry name" value="Tetratricopeptide repeat domain"/>
    <property type="match status" value="1"/>
</dbReference>
<evidence type="ECO:0000256" key="2">
    <source>
        <dbReference type="ARBA" id="ARBA00012528"/>
    </source>
</evidence>
<dbReference type="CDD" id="cd01949">
    <property type="entry name" value="GGDEF"/>
    <property type="match status" value="1"/>
</dbReference>
<evidence type="ECO:0000256" key="4">
    <source>
        <dbReference type="SAM" id="Phobius"/>
    </source>
</evidence>
<dbReference type="SMART" id="SM00028">
    <property type="entry name" value="TPR"/>
    <property type="match status" value="4"/>
</dbReference>
<dbReference type="SMART" id="SM00267">
    <property type="entry name" value="GGDEF"/>
    <property type="match status" value="1"/>
</dbReference>
<dbReference type="InterPro" id="IPR011990">
    <property type="entry name" value="TPR-like_helical_dom_sf"/>
</dbReference>
<sequence length="632" mass="70327">MITLKLPSWHLLALIFLISWGGWAFADDVKPVLDASGQLDVAHYKKLSMSQPQQLLAELGALIEQPSTEANVEMQLHARYLMASTHYYLSQRNEIKPLAQAGLALAEAHAAPQFKARYLGILAIAELNDQNEALATQYTARSLAIVEGIAPNSELHGDMLMLAAQVYYESGALQNALKVMVKASGIFSDLGDAKNRSEVLGSIALIYDELGQPDKAIEYHLRSLELIDPAENLVEASITYYNIALTYRHMGKNEQAASYAQLSLESANKAGDKIGAAYAIYELASVEEELGNYEPSLAKINSILPIFEDNSITGMTILSHLLRARLRAKLNLPGWDEDLAIAEPLVEKMTTLKRRIALVRSKAMIYELQGQYALALDNYKAWVALNDEQLKESQEQSTRRYQSMFELKEVEAENQLLYTEKKLAETELAAKEFRQLLLILLSVVLLIILFAAVAFLVIQIKTKQRFKTLAMVDDLTQTRNRRSISTFAQNIISASKASSAPVCFALVDIDHFKSFNDRFGHDVGDEVLKKVAKAIASELRADDALGRWGGEEWLLVLPNNQCHQIENVFARIQKKLKHLDLQIDGAPVVTISMGCTDLNDGDGSVEQVVKRADEALYKAKENGRNRFEVAVD</sequence>
<organism evidence="6 7">
    <name type="scientific">Simiduia aestuariiviva</name>
    <dbReference type="NCBI Taxonomy" id="1510459"/>
    <lineage>
        <taxon>Bacteria</taxon>
        <taxon>Pseudomonadati</taxon>
        <taxon>Pseudomonadota</taxon>
        <taxon>Gammaproteobacteria</taxon>
        <taxon>Cellvibrionales</taxon>
        <taxon>Cellvibrionaceae</taxon>
        <taxon>Simiduia</taxon>
    </lineage>
</organism>
<dbReference type="InterPro" id="IPR019734">
    <property type="entry name" value="TPR_rpt"/>
</dbReference>
<reference evidence="6 7" key="1">
    <citation type="submission" date="2020-08" db="EMBL/GenBank/DDBJ databases">
        <title>Genomic Encyclopedia of Type Strains, Phase III (KMG-III): the genomes of soil and plant-associated and newly described type strains.</title>
        <authorList>
            <person name="Whitman W."/>
        </authorList>
    </citation>
    <scope>NUCLEOTIDE SEQUENCE [LARGE SCALE GENOMIC DNA]</scope>
    <source>
        <strain evidence="6 7">CECT 8571</strain>
    </source>
</reference>
<comment type="catalytic activity">
    <reaction evidence="3">
        <text>2 GTP = 3',3'-c-di-GMP + 2 diphosphate</text>
        <dbReference type="Rhea" id="RHEA:24898"/>
        <dbReference type="ChEBI" id="CHEBI:33019"/>
        <dbReference type="ChEBI" id="CHEBI:37565"/>
        <dbReference type="ChEBI" id="CHEBI:58805"/>
        <dbReference type="EC" id="2.7.7.65"/>
    </reaction>
</comment>
<evidence type="ECO:0000313" key="6">
    <source>
        <dbReference type="EMBL" id="MBB3167404.1"/>
    </source>
</evidence>
<dbReference type="EC" id="2.7.7.65" evidence="2"/>
<protein>
    <recommendedName>
        <fullName evidence="2">diguanylate cyclase</fullName>
        <ecNumber evidence="2">2.7.7.65</ecNumber>
    </recommendedName>
</protein>
<name>A0A839UH91_9GAMM</name>
<dbReference type="PANTHER" id="PTHR45138:SF9">
    <property type="entry name" value="DIGUANYLATE CYCLASE DGCM-RELATED"/>
    <property type="match status" value="1"/>
</dbReference>
<feature type="domain" description="GGDEF" evidence="5">
    <location>
        <begin position="500"/>
        <end position="632"/>
    </location>
</feature>
<evidence type="ECO:0000256" key="3">
    <source>
        <dbReference type="ARBA" id="ARBA00034247"/>
    </source>
</evidence>
<dbReference type="PANTHER" id="PTHR45138">
    <property type="entry name" value="REGULATORY COMPONENTS OF SENSORY TRANSDUCTION SYSTEM"/>
    <property type="match status" value="1"/>
</dbReference>
<dbReference type="Pfam" id="PF13424">
    <property type="entry name" value="TPR_12"/>
    <property type="match status" value="2"/>
</dbReference>
<dbReference type="EMBL" id="JACHXZ010000001">
    <property type="protein sequence ID" value="MBB3167404.1"/>
    <property type="molecule type" value="Genomic_DNA"/>
</dbReference>
<dbReference type="Proteomes" id="UP000559987">
    <property type="component" value="Unassembled WGS sequence"/>
</dbReference>
<keyword evidence="4" id="KW-1133">Transmembrane helix</keyword>
<keyword evidence="7" id="KW-1185">Reference proteome</keyword>
<evidence type="ECO:0000256" key="1">
    <source>
        <dbReference type="ARBA" id="ARBA00001946"/>
    </source>
</evidence>
<comment type="caution">
    <text evidence="6">The sequence shown here is derived from an EMBL/GenBank/DDBJ whole genome shotgun (WGS) entry which is preliminary data.</text>
</comment>
<dbReference type="InterPro" id="IPR000160">
    <property type="entry name" value="GGDEF_dom"/>
</dbReference>
<dbReference type="PROSITE" id="PS50887">
    <property type="entry name" value="GGDEF"/>
    <property type="match status" value="1"/>
</dbReference>
<evidence type="ECO:0000313" key="7">
    <source>
        <dbReference type="Proteomes" id="UP000559987"/>
    </source>
</evidence>
<dbReference type="Pfam" id="PF00990">
    <property type="entry name" value="GGDEF"/>
    <property type="match status" value="1"/>
</dbReference>
<dbReference type="AlphaFoldDB" id="A0A839UH91"/>
<dbReference type="FunFam" id="3.30.70.270:FF:000001">
    <property type="entry name" value="Diguanylate cyclase domain protein"/>
    <property type="match status" value="1"/>
</dbReference>
<dbReference type="SUPFAM" id="SSF48452">
    <property type="entry name" value="TPR-like"/>
    <property type="match status" value="1"/>
</dbReference>
<keyword evidence="4" id="KW-0812">Transmembrane</keyword>
<dbReference type="GO" id="GO:0052621">
    <property type="term" value="F:diguanylate cyclase activity"/>
    <property type="evidence" value="ECO:0007669"/>
    <property type="project" value="UniProtKB-EC"/>
</dbReference>
<feature type="transmembrane region" description="Helical" evidence="4">
    <location>
        <begin position="436"/>
        <end position="458"/>
    </location>
</feature>
<dbReference type="Gene3D" id="3.30.70.270">
    <property type="match status" value="1"/>
</dbReference>
<proteinExistence type="predicted"/>
<dbReference type="InterPro" id="IPR029787">
    <property type="entry name" value="Nucleotide_cyclase"/>
</dbReference>
<evidence type="ECO:0000259" key="5">
    <source>
        <dbReference type="PROSITE" id="PS50887"/>
    </source>
</evidence>
<dbReference type="InterPro" id="IPR050469">
    <property type="entry name" value="Diguanylate_Cyclase"/>
</dbReference>